<evidence type="ECO:0000256" key="1">
    <source>
        <dbReference type="SAM" id="MobiDB-lite"/>
    </source>
</evidence>
<feature type="transmembrane region" description="Helical" evidence="2">
    <location>
        <begin position="105"/>
        <end position="128"/>
    </location>
</feature>
<dbReference type="VEuPathDB" id="FungiDB:FOIG_15070"/>
<dbReference type="VEuPathDB" id="FungiDB:FOC1_g10001681"/>
<dbReference type="VEuPathDB" id="FungiDB:FOZG_00082"/>
<feature type="region of interest" description="Disordered" evidence="1">
    <location>
        <begin position="578"/>
        <end position="631"/>
    </location>
</feature>
<dbReference type="VEuPathDB" id="FungiDB:FOMG_00083"/>
<dbReference type="VEuPathDB" id="FungiDB:HZS61_000039"/>
<dbReference type="PANTHER" id="PTHR35041:SF6">
    <property type="entry name" value="FORMYLMETHIONINE DEFORMYLASE-LIKE PROTEIN-RELATED"/>
    <property type="match status" value="1"/>
</dbReference>
<proteinExistence type="predicted"/>
<evidence type="ECO:0000313" key="4">
    <source>
        <dbReference type="Proteomes" id="UP000285084"/>
    </source>
</evidence>
<dbReference type="EMBL" id="MRCX01000008">
    <property type="protein sequence ID" value="RKK85120.1"/>
    <property type="molecule type" value="Genomic_DNA"/>
</dbReference>
<evidence type="ECO:0000313" key="3">
    <source>
        <dbReference type="EMBL" id="RKK85120.1"/>
    </source>
</evidence>
<sequence length="631" mass="67561">MAIHKLTPVLMTGSLFLGLLLAIGHHLYYHYLDGRVIKSQNQQEWFLRVGTGIAFLARALLSAAVGFAYTQILWRTLRSKSVTIEGVNSLFGVLHNAWDFTTWELWTAAPALAVVAIIAWALPLIAVITPATLTVQVSDHPNVTVVDAPIPLLDYDNMLNFAQFTGVGGVGYYAPSSYVSRVLLSVASLGSILTIPAPFPNSSYSVDFYGPSISCGTPRNASFAKLLAEAVKNETCCGDSAGYIGFVPSSNTMNSTEEGYALAGLRGAMNYSLISTVSSIDQTANATSSAKLYVVVPDKPASSSYIMANKSIECSLYNSSYAVNFTFDNGRQNITYKSKRLKGVASIDAGLNQDTGSSQFNAAVAYIALMDSLGKLLLGSLGISHYGVMRPTQTQIMSSVLMDAKEMQVLGGVNAATDRSEAPGSVIGNISMADALEQLFTNATISLFSNSKLLQNDTTASHGNITYLTTQIAFSYEPRNLFIAYGMGVLASAIIVIVGLLCIKSASASYATTFSTILRTTRNPDIDTIVPAAETSGAEPLSKHLGDTRLVLRRQGRRLEGIDEDMVTLFAIDSIPDEKGRQKDSADVSSRQEDRGYQYSDASIELLSNVEHSATDTSSGNGGSRMYPCGN</sequence>
<dbReference type="AlphaFoldDB" id="A0A420NXU8"/>
<feature type="transmembrane region" description="Helical" evidence="2">
    <location>
        <begin position="481"/>
        <end position="501"/>
    </location>
</feature>
<protein>
    <submittedName>
        <fullName evidence="3">Uncharacterized protein</fullName>
    </submittedName>
</protein>
<organism evidence="3 4">
    <name type="scientific">Fusarium oxysporum</name>
    <name type="common">Fusarium vascular wilt</name>
    <dbReference type="NCBI Taxonomy" id="5507"/>
    <lineage>
        <taxon>Eukaryota</taxon>
        <taxon>Fungi</taxon>
        <taxon>Dikarya</taxon>
        <taxon>Ascomycota</taxon>
        <taxon>Pezizomycotina</taxon>
        <taxon>Sordariomycetes</taxon>
        <taxon>Hypocreomycetidae</taxon>
        <taxon>Hypocreales</taxon>
        <taxon>Nectriaceae</taxon>
        <taxon>Fusarium</taxon>
        <taxon>Fusarium oxysporum species complex</taxon>
    </lineage>
</organism>
<dbReference type="VEuPathDB" id="FungiDB:FOC4_g10007597"/>
<comment type="caution">
    <text evidence="3">The sequence shown here is derived from an EMBL/GenBank/DDBJ whole genome shotgun (WGS) entry which is preliminary data.</text>
</comment>
<feature type="compositionally biased region" description="Basic and acidic residues" evidence="1">
    <location>
        <begin position="578"/>
        <end position="596"/>
    </location>
</feature>
<reference evidence="3 4" key="1">
    <citation type="journal article" date="2018" name="Sci. Rep.">
        <title>Characterisation of pathogen-specific regions and novel effector candidates in Fusarium oxysporum f. sp. cepae.</title>
        <authorList>
            <person name="Armitage A.D."/>
            <person name="Taylor A."/>
            <person name="Sobczyk M.K."/>
            <person name="Baxter L."/>
            <person name="Greenfield B.P."/>
            <person name="Bates H.J."/>
            <person name="Wilson F."/>
            <person name="Jackson A.C."/>
            <person name="Ott S."/>
            <person name="Harrison R.J."/>
            <person name="Clarkson J.P."/>
        </authorList>
    </citation>
    <scope>NUCLEOTIDE SEQUENCE [LARGE SCALE GENOMIC DNA]</scope>
    <source>
        <strain evidence="3 4">Fo_A13</strain>
    </source>
</reference>
<keyword evidence="2" id="KW-1133">Transmembrane helix</keyword>
<keyword evidence="2" id="KW-0472">Membrane</keyword>
<name>A0A420NXU8_FUSOX</name>
<accession>A0A420NXU8</accession>
<dbReference type="Proteomes" id="UP000285084">
    <property type="component" value="Unassembled WGS sequence"/>
</dbReference>
<feature type="transmembrane region" description="Helical" evidence="2">
    <location>
        <begin position="6"/>
        <end position="24"/>
    </location>
</feature>
<gene>
    <name evidence="3" type="ORF">BFJ69_g1821</name>
</gene>
<evidence type="ECO:0000256" key="2">
    <source>
        <dbReference type="SAM" id="Phobius"/>
    </source>
</evidence>
<keyword evidence="2" id="KW-0812">Transmembrane</keyword>
<feature type="compositionally biased region" description="Polar residues" evidence="1">
    <location>
        <begin position="610"/>
        <end position="619"/>
    </location>
</feature>
<dbReference type="PANTHER" id="PTHR35041">
    <property type="entry name" value="MEDIATOR OF RNA POLYMERASE II TRANSCRIPTION SUBUNIT 1"/>
    <property type="match status" value="1"/>
</dbReference>
<dbReference type="VEuPathDB" id="FungiDB:FOXG_10876"/>
<feature type="transmembrane region" description="Helical" evidence="2">
    <location>
        <begin position="45"/>
        <end position="69"/>
    </location>
</feature>